<evidence type="ECO:0000259" key="1">
    <source>
        <dbReference type="PROSITE" id="PS50943"/>
    </source>
</evidence>
<protein>
    <submittedName>
        <fullName evidence="2">Helix-turn-helix transcriptional regulator</fullName>
    </submittedName>
</protein>
<evidence type="ECO:0000313" key="2">
    <source>
        <dbReference type="EMBL" id="TYS46766.1"/>
    </source>
</evidence>
<dbReference type="PANTHER" id="PTHR37301:SF1">
    <property type="entry name" value="DNA-BINDING PROTEIN"/>
    <property type="match status" value="1"/>
</dbReference>
<dbReference type="InterPro" id="IPR010982">
    <property type="entry name" value="Lambda_DNA-bd_dom_sf"/>
</dbReference>
<dbReference type="RefSeq" id="WP_148975509.1">
    <property type="nucleotide sequence ID" value="NZ_VTER01000007.1"/>
</dbReference>
<name>A0A5D4RA90_9BACI</name>
<gene>
    <name evidence="2" type="ORF">FZD51_14940</name>
</gene>
<dbReference type="InterPro" id="IPR001387">
    <property type="entry name" value="Cro/C1-type_HTH"/>
</dbReference>
<dbReference type="Proteomes" id="UP000322139">
    <property type="component" value="Unassembled WGS sequence"/>
</dbReference>
<dbReference type="GO" id="GO:0003677">
    <property type="term" value="F:DNA binding"/>
    <property type="evidence" value="ECO:0007669"/>
    <property type="project" value="InterPro"/>
</dbReference>
<dbReference type="SMART" id="SM00530">
    <property type="entry name" value="HTH_XRE"/>
    <property type="match status" value="1"/>
</dbReference>
<reference evidence="2 3" key="1">
    <citation type="submission" date="2019-08" db="EMBL/GenBank/DDBJ databases">
        <title>Bacillus genomes from the desert of Cuatro Cienegas, Coahuila.</title>
        <authorList>
            <person name="Olmedo-Alvarez G."/>
        </authorList>
    </citation>
    <scope>NUCLEOTIDE SEQUENCE [LARGE SCALE GENOMIC DNA]</scope>
    <source>
        <strain evidence="2 3">CH446_14T</strain>
    </source>
</reference>
<dbReference type="CDD" id="cd00093">
    <property type="entry name" value="HTH_XRE"/>
    <property type="match status" value="1"/>
</dbReference>
<comment type="caution">
    <text evidence="2">The sequence shown here is derived from an EMBL/GenBank/DDBJ whole genome shotgun (WGS) entry which is preliminary data.</text>
</comment>
<proteinExistence type="predicted"/>
<dbReference type="EMBL" id="VTER01000007">
    <property type="protein sequence ID" value="TYS46766.1"/>
    <property type="molecule type" value="Genomic_DNA"/>
</dbReference>
<dbReference type="Gene3D" id="1.10.260.40">
    <property type="entry name" value="lambda repressor-like DNA-binding domains"/>
    <property type="match status" value="1"/>
</dbReference>
<dbReference type="PANTHER" id="PTHR37301">
    <property type="entry name" value="DNA-BINDING PROTEIN-RELATED"/>
    <property type="match status" value="1"/>
</dbReference>
<dbReference type="AlphaFoldDB" id="A0A5D4RA90"/>
<feature type="domain" description="HTH cro/C1-type" evidence="1">
    <location>
        <begin position="7"/>
        <end position="62"/>
    </location>
</feature>
<organism evidence="2 3">
    <name type="scientific">Bacillus infantis</name>
    <dbReference type="NCBI Taxonomy" id="324767"/>
    <lineage>
        <taxon>Bacteria</taxon>
        <taxon>Bacillati</taxon>
        <taxon>Bacillota</taxon>
        <taxon>Bacilli</taxon>
        <taxon>Bacillales</taxon>
        <taxon>Bacillaceae</taxon>
        <taxon>Bacillus</taxon>
    </lineage>
</organism>
<dbReference type="PROSITE" id="PS50943">
    <property type="entry name" value="HTH_CROC1"/>
    <property type="match status" value="1"/>
</dbReference>
<dbReference type="Pfam" id="PF13443">
    <property type="entry name" value="HTH_26"/>
    <property type="match status" value="1"/>
</dbReference>
<accession>A0A5D4RA90</accession>
<sequence>MEVIIKLDQVLKKKEMSQHELSRLTGIRQPSINEMCRNQTVRLPLPNLAKICEVLECDITDILELKISNPDS</sequence>
<evidence type="ECO:0000313" key="3">
    <source>
        <dbReference type="Proteomes" id="UP000322139"/>
    </source>
</evidence>
<dbReference type="SUPFAM" id="SSF47413">
    <property type="entry name" value="lambda repressor-like DNA-binding domains"/>
    <property type="match status" value="1"/>
</dbReference>